<reference evidence="8" key="1">
    <citation type="submission" date="2025-08" db="UniProtKB">
        <authorList>
            <consortium name="Ensembl"/>
        </authorList>
    </citation>
    <scope>IDENTIFICATION</scope>
</reference>
<sequence>MCHLPIFCWIMTSVLKQHLSKKESEEIPKTLTEIYTHFLVMQANMKCEKYNELLEKDTRKLLKSNREVILQLAELAFKQLVEGKVVFYEEDLDECGINMREPSMCSGICSEFFLEESSVYQRKVFCFVHLSFQEFLAAFYVFYCYASKNMKPLHILLKKSEDKEVSLDKLLCKVVDLNLWSKTGRYNLFLRFLVGISLESNQRLLQGILTHVEPSAESIRRTVQYIKQQIQSEDLPVDSSINLFHCLLEMNDQSFYSETREFLKSAKCPEKKLKSAHCSAIAHILHISGDVLDELDPKKYKATMEGCRRLIPAVGNCRKALFFSCSLTETSCEGLSSALQKLNSPLRELDLTNNDLRDPGLKLLSAALGSPNCKLEILRLSGCLITEKGCSFLAEALNSNPSNLRELDLSYNHPGESGTKMLSDLKEDHNYRLDVSHGGEFRIKPGLRKYSCGLTLDVNTADSCLSLSEGNRKASWEGLQQENPHNPERSDWLAQVLCVESLRDRSYWEVECGGKATVAVTYRGVARKTETDEMFGPNTTSWSLTCAGDHYVLQHSDLTTKVPASDPQCRRVGVYLDQPAGTLTFYSVASTTDTPNLIHTFHCSFTEPLYAGFGVNDGSSVTLVHMQ</sequence>
<evidence type="ECO:0000256" key="4">
    <source>
        <dbReference type="ARBA" id="ARBA00022737"/>
    </source>
</evidence>
<protein>
    <recommendedName>
        <fullName evidence="7">B30.2/SPRY domain-containing protein</fullName>
    </recommendedName>
</protein>
<dbReference type="PANTHER" id="PTHR24106">
    <property type="entry name" value="NACHT, LRR AND CARD DOMAINS-CONTAINING"/>
    <property type="match status" value="1"/>
</dbReference>
<dbReference type="InterPro" id="IPR013320">
    <property type="entry name" value="ConA-like_dom_sf"/>
</dbReference>
<dbReference type="GO" id="GO:0005524">
    <property type="term" value="F:ATP binding"/>
    <property type="evidence" value="ECO:0007669"/>
    <property type="project" value="UniProtKB-KW"/>
</dbReference>
<comment type="subcellular location">
    <subcellularLocation>
        <location evidence="1">Cytoplasm</location>
    </subcellularLocation>
</comment>
<dbReference type="SMART" id="SM00368">
    <property type="entry name" value="LRR_RI"/>
    <property type="match status" value="3"/>
</dbReference>
<dbReference type="Ensembl" id="ENSAMXT00005001382.1">
    <property type="protein sequence ID" value="ENSAMXP00005001235.1"/>
    <property type="gene ID" value="ENSAMXG00005000745.1"/>
</dbReference>
<evidence type="ECO:0000313" key="9">
    <source>
        <dbReference type="Proteomes" id="UP000694621"/>
    </source>
</evidence>
<dbReference type="Proteomes" id="UP000694621">
    <property type="component" value="Unplaced"/>
</dbReference>
<keyword evidence="5" id="KW-0547">Nucleotide-binding</keyword>
<dbReference type="Pfam" id="PF00622">
    <property type="entry name" value="SPRY"/>
    <property type="match status" value="1"/>
</dbReference>
<keyword evidence="2" id="KW-0963">Cytoplasm</keyword>
<dbReference type="Gene3D" id="2.60.120.920">
    <property type="match status" value="1"/>
</dbReference>
<dbReference type="InterPro" id="IPR003879">
    <property type="entry name" value="Butyrophylin_SPRY"/>
</dbReference>
<feature type="domain" description="B30.2/SPRY" evidence="7">
    <location>
        <begin position="434"/>
        <end position="627"/>
    </location>
</feature>
<dbReference type="InterPro" id="IPR041075">
    <property type="entry name" value="NOD1/2_WH"/>
</dbReference>
<name>A0A8B9GSX4_ASTMX</name>
<keyword evidence="6" id="KW-0067">ATP-binding</keyword>
<dbReference type="InterPro" id="IPR001870">
    <property type="entry name" value="B30.2/SPRY"/>
</dbReference>
<dbReference type="Pfam" id="PF13516">
    <property type="entry name" value="LRR_6"/>
    <property type="match status" value="2"/>
</dbReference>
<dbReference type="SUPFAM" id="SSF52047">
    <property type="entry name" value="RNI-like"/>
    <property type="match status" value="1"/>
</dbReference>
<dbReference type="Pfam" id="PF13765">
    <property type="entry name" value="PRY"/>
    <property type="match status" value="1"/>
</dbReference>
<keyword evidence="4" id="KW-0677">Repeat</keyword>
<dbReference type="PRINTS" id="PR01407">
    <property type="entry name" value="BUTYPHLNCDUF"/>
</dbReference>
<dbReference type="OrthoDB" id="120976at2759"/>
<keyword evidence="3" id="KW-0433">Leucine-rich repeat</keyword>
<dbReference type="InterPro" id="IPR032675">
    <property type="entry name" value="LRR_dom_sf"/>
</dbReference>
<dbReference type="InterPro" id="IPR041267">
    <property type="entry name" value="NLRP_HD2"/>
</dbReference>
<dbReference type="InterPro" id="IPR006574">
    <property type="entry name" value="PRY"/>
</dbReference>
<dbReference type="SMART" id="SM00589">
    <property type="entry name" value="PRY"/>
    <property type="match status" value="1"/>
</dbReference>
<dbReference type="Pfam" id="PF17779">
    <property type="entry name" value="WHD_NOD2"/>
    <property type="match status" value="1"/>
</dbReference>
<accession>A0A8B9GSX4</accession>
<dbReference type="Pfam" id="PF17776">
    <property type="entry name" value="NLRC4_HD2"/>
    <property type="match status" value="1"/>
</dbReference>
<evidence type="ECO:0000256" key="5">
    <source>
        <dbReference type="ARBA" id="ARBA00022741"/>
    </source>
</evidence>
<dbReference type="PROSITE" id="PS50188">
    <property type="entry name" value="B302_SPRY"/>
    <property type="match status" value="1"/>
</dbReference>
<dbReference type="SUPFAM" id="SSF49899">
    <property type="entry name" value="Concanavalin A-like lectins/glucanases"/>
    <property type="match status" value="1"/>
</dbReference>
<dbReference type="InterPro" id="IPR001611">
    <property type="entry name" value="Leu-rich_rpt"/>
</dbReference>
<dbReference type="InterPro" id="IPR043136">
    <property type="entry name" value="B30.2/SPRY_sf"/>
</dbReference>
<organism evidence="8 9">
    <name type="scientific">Astyanax mexicanus</name>
    <name type="common">Blind cave fish</name>
    <name type="synonym">Astyanax fasciatus mexicanus</name>
    <dbReference type="NCBI Taxonomy" id="7994"/>
    <lineage>
        <taxon>Eukaryota</taxon>
        <taxon>Metazoa</taxon>
        <taxon>Chordata</taxon>
        <taxon>Craniata</taxon>
        <taxon>Vertebrata</taxon>
        <taxon>Euteleostomi</taxon>
        <taxon>Actinopterygii</taxon>
        <taxon>Neopterygii</taxon>
        <taxon>Teleostei</taxon>
        <taxon>Ostariophysi</taxon>
        <taxon>Characiformes</taxon>
        <taxon>Characoidei</taxon>
        <taxon>Acestrorhamphidae</taxon>
        <taxon>Acestrorhamphinae</taxon>
        <taxon>Astyanax</taxon>
    </lineage>
</organism>
<dbReference type="Gene3D" id="3.80.10.10">
    <property type="entry name" value="Ribonuclease Inhibitor"/>
    <property type="match status" value="1"/>
</dbReference>
<dbReference type="CDD" id="cd16040">
    <property type="entry name" value="SPRY_PRY_SNTX"/>
    <property type="match status" value="1"/>
</dbReference>
<dbReference type="InterPro" id="IPR051261">
    <property type="entry name" value="NLR"/>
</dbReference>
<evidence type="ECO:0000256" key="6">
    <source>
        <dbReference type="ARBA" id="ARBA00022840"/>
    </source>
</evidence>
<proteinExistence type="predicted"/>
<evidence type="ECO:0000256" key="2">
    <source>
        <dbReference type="ARBA" id="ARBA00022490"/>
    </source>
</evidence>
<evidence type="ECO:0000259" key="7">
    <source>
        <dbReference type="PROSITE" id="PS50188"/>
    </source>
</evidence>
<evidence type="ECO:0000256" key="3">
    <source>
        <dbReference type="ARBA" id="ARBA00022614"/>
    </source>
</evidence>
<evidence type="ECO:0000256" key="1">
    <source>
        <dbReference type="ARBA" id="ARBA00004496"/>
    </source>
</evidence>
<dbReference type="AlphaFoldDB" id="A0A8B9GSX4"/>
<dbReference type="SMART" id="SM00449">
    <property type="entry name" value="SPRY"/>
    <property type="match status" value="1"/>
</dbReference>
<dbReference type="GO" id="GO:0005737">
    <property type="term" value="C:cytoplasm"/>
    <property type="evidence" value="ECO:0007669"/>
    <property type="project" value="UniProtKB-SubCell"/>
</dbReference>
<dbReference type="InterPro" id="IPR003877">
    <property type="entry name" value="SPRY_dom"/>
</dbReference>
<evidence type="ECO:0000313" key="8">
    <source>
        <dbReference type="Ensembl" id="ENSAMXP00005001235.1"/>
    </source>
</evidence>